<proteinExistence type="inferred from homology"/>
<feature type="domain" description="DUF676" evidence="4">
    <location>
        <begin position="6"/>
        <end position="201"/>
    </location>
</feature>
<sequence length="503" mass="56817">MTEAADRHHLIVLAHGLWGSCTNLARVESVIHHTLGKSNLCTFHTFAPTSFAHFKTYDGIEAIGEYLIEELFKHLEILHDEHGITITEISFIGYSLGGLVVRYVIGELFDAGMFQTIKPGFFTTFATPHLGVTFYENTILNYLGSYFLGRTGYDLFISGGKNAIVYKLSDPQEKYYKGLKLFKNKITIANVKFDRTVGFYSAFISQYDPFKDWNSIEPEYIPGLPTASLTKSGRTIDCLIVDLKKSKRLVDGEKNSTKGPAYKHAMFLVGCIVTVLFPIILGVSTFATLKSLARTALLPKTDVKSSWKYLYESIHKGEEFVHDEAENVKLLDNQDAESDDYNEDENLKEKPKGISHLTRSVVENGLNLLNDDYDDLALTPAVSGASSKANVRENYKIDLDFQLDYESKNKTLDNLLKNVLRGDLSNIPLTEKLSPLPFDCTRRQILNNLNTLDWIKIPVLLQNLNSHQSVVGRRGFERTPDCIPFLFLYSFLIEESLTHYGKQ</sequence>
<dbReference type="PANTHER" id="PTHR12482">
    <property type="entry name" value="LIPASE ROG1-RELATED-RELATED"/>
    <property type="match status" value="1"/>
</dbReference>
<dbReference type="eggNOG" id="KOG4372">
    <property type="taxonomic scope" value="Eukaryota"/>
</dbReference>
<dbReference type="HOGENOM" id="CLU_027968_2_0_1"/>
<evidence type="ECO:0000259" key="4">
    <source>
        <dbReference type="Pfam" id="PF05057"/>
    </source>
</evidence>
<dbReference type="InterPro" id="IPR029058">
    <property type="entry name" value="AB_hydrolase_fold"/>
</dbReference>
<comment type="caution">
    <text evidence="5">The sequence shown here is derived from an EMBL/GenBank/DDBJ whole genome shotgun (WGS) entry which is preliminary data.</text>
</comment>
<keyword evidence="2" id="KW-0443">Lipid metabolism</keyword>
<name>A0A099NWI7_PICKU</name>
<dbReference type="EMBL" id="JQFK01000083">
    <property type="protein sequence ID" value="KGK36312.1"/>
    <property type="molecule type" value="Genomic_DNA"/>
</dbReference>
<dbReference type="Pfam" id="PF05057">
    <property type="entry name" value="DUF676"/>
    <property type="match status" value="1"/>
</dbReference>
<evidence type="ECO:0000256" key="1">
    <source>
        <dbReference type="ARBA" id="ARBA00007920"/>
    </source>
</evidence>
<dbReference type="GO" id="GO:0016042">
    <property type="term" value="P:lipid catabolic process"/>
    <property type="evidence" value="ECO:0007669"/>
    <property type="project" value="UniProtKB-KW"/>
</dbReference>
<dbReference type="GO" id="GO:0047372">
    <property type="term" value="F:monoacylglycerol lipase activity"/>
    <property type="evidence" value="ECO:0007669"/>
    <property type="project" value="TreeGrafter"/>
</dbReference>
<dbReference type="PANTHER" id="PTHR12482:SF24">
    <property type="entry name" value="LIPID DROPLET PHOSPHOLIPASE 1"/>
    <property type="match status" value="1"/>
</dbReference>
<evidence type="ECO:0000313" key="5">
    <source>
        <dbReference type="EMBL" id="KGK36312.1"/>
    </source>
</evidence>
<evidence type="ECO:0000313" key="6">
    <source>
        <dbReference type="Proteomes" id="UP000029867"/>
    </source>
</evidence>
<dbReference type="InterPro" id="IPR044294">
    <property type="entry name" value="Lipase-like"/>
</dbReference>
<evidence type="ECO:0000256" key="2">
    <source>
        <dbReference type="ARBA" id="ARBA00022963"/>
    </source>
</evidence>
<accession>A0A099NWI7</accession>
<feature type="transmembrane region" description="Helical" evidence="3">
    <location>
        <begin position="265"/>
        <end position="289"/>
    </location>
</feature>
<protein>
    <recommendedName>
        <fullName evidence="4">DUF676 domain-containing protein</fullName>
    </recommendedName>
</protein>
<gene>
    <name evidence="5" type="ORF">JL09_g4538</name>
</gene>
<dbReference type="Proteomes" id="UP000029867">
    <property type="component" value="Unassembled WGS sequence"/>
</dbReference>
<dbReference type="GO" id="GO:0005811">
    <property type="term" value="C:lipid droplet"/>
    <property type="evidence" value="ECO:0007669"/>
    <property type="project" value="TreeGrafter"/>
</dbReference>
<keyword evidence="3" id="KW-0812">Transmembrane</keyword>
<dbReference type="VEuPathDB" id="FungiDB:C5L36_0D04660"/>
<reference evidence="6" key="1">
    <citation type="journal article" date="2014" name="Microb. Cell Fact.">
        <title>Exploiting Issatchenkia orientalis SD108 for succinic acid production.</title>
        <authorList>
            <person name="Xiao H."/>
            <person name="Shao Z."/>
            <person name="Jiang Y."/>
            <person name="Dole S."/>
            <person name="Zhao H."/>
        </authorList>
    </citation>
    <scope>NUCLEOTIDE SEQUENCE [LARGE SCALE GENOMIC DNA]</scope>
    <source>
        <strain evidence="6">SD108</strain>
    </source>
</reference>
<dbReference type="InterPro" id="IPR007751">
    <property type="entry name" value="DUF676_lipase-like"/>
</dbReference>
<keyword evidence="3" id="KW-1133">Transmembrane helix</keyword>
<dbReference type="PROSITE" id="PS51257">
    <property type="entry name" value="PROKAR_LIPOPROTEIN"/>
    <property type="match status" value="1"/>
</dbReference>
<keyword evidence="2" id="KW-0442">Lipid degradation</keyword>
<dbReference type="SUPFAM" id="SSF53474">
    <property type="entry name" value="alpha/beta-Hydrolases"/>
    <property type="match status" value="1"/>
</dbReference>
<dbReference type="GO" id="GO:0004622">
    <property type="term" value="F:phosphatidylcholine lysophospholipase activity"/>
    <property type="evidence" value="ECO:0007669"/>
    <property type="project" value="TreeGrafter"/>
</dbReference>
<evidence type="ECO:0000256" key="3">
    <source>
        <dbReference type="SAM" id="Phobius"/>
    </source>
</evidence>
<organism evidence="5 6">
    <name type="scientific">Pichia kudriavzevii</name>
    <name type="common">Yeast</name>
    <name type="synonym">Issatchenkia orientalis</name>
    <dbReference type="NCBI Taxonomy" id="4909"/>
    <lineage>
        <taxon>Eukaryota</taxon>
        <taxon>Fungi</taxon>
        <taxon>Dikarya</taxon>
        <taxon>Ascomycota</taxon>
        <taxon>Saccharomycotina</taxon>
        <taxon>Pichiomycetes</taxon>
        <taxon>Pichiales</taxon>
        <taxon>Pichiaceae</taxon>
        <taxon>Pichia</taxon>
    </lineage>
</organism>
<dbReference type="AlphaFoldDB" id="A0A099NWI7"/>
<comment type="similarity">
    <text evidence="1">Belongs to the putative lipase ROG1 family.</text>
</comment>
<dbReference type="Gene3D" id="3.40.50.1820">
    <property type="entry name" value="alpha/beta hydrolase"/>
    <property type="match status" value="1"/>
</dbReference>
<keyword evidence="3" id="KW-0472">Membrane</keyword>